<dbReference type="InterPro" id="IPR004328">
    <property type="entry name" value="BRO1_dom"/>
</dbReference>
<organism evidence="5 6">
    <name type="scientific">Sarocladium strictum</name>
    <name type="common">Black bundle disease fungus</name>
    <name type="synonym">Acremonium strictum</name>
    <dbReference type="NCBI Taxonomy" id="5046"/>
    <lineage>
        <taxon>Eukaryota</taxon>
        <taxon>Fungi</taxon>
        <taxon>Dikarya</taxon>
        <taxon>Ascomycota</taxon>
        <taxon>Pezizomycotina</taxon>
        <taxon>Sordariomycetes</taxon>
        <taxon>Hypocreomycetidae</taxon>
        <taxon>Hypocreales</taxon>
        <taxon>Sarocladiaceae</taxon>
        <taxon>Sarocladium</taxon>
    </lineage>
</organism>
<feature type="region of interest" description="Disordered" evidence="3">
    <location>
        <begin position="789"/>
        <end position="845"/>
    </location>
</feature>
<comment type="similarity">
    <text evidence="1">Belongs to the palA/RIM20 family.</text>
</comment>
<dbReference type="SMART" id="SM01041">
    <property type="entry name" value="BRO1"/>
    <property type="match status" value="1"/>
</dbReference>
<reference evidence="5" key="1">
    <citation type="submission" date="2022-10" db="EMBL/GenBank/DDBJ databases">
        <title>Determination and structural analysis of whole genome sequence of Sarocladium strictum F4-1.</title>
        <authorList>
            <person name="Hu L."/>
            <person name="Jiang Y."/>
        </authorList>
    </citation>
    <scope>NUCLEOTIDE SEQUENCE</scope>
    <source>
        <strain evidence="5">F4-1</strain>
    </source>
</reference>
<comment type="caution">
    <text evidence="5">The sequence shown here is derived from an EMBL/GenBank/DDBJ whole genome shotgun (WGS) entry which is preliminary data.</text>
</comment>
<dbReference type="Gene3D" id="1.20.140.50">
    <property type="entry name" value="alix/aip1 like domains"/>
    <property type="match status" value="1"/>
</dbReference>
<feature type="domain" description="BRO1" evidence="4">
    <location>
        <begin position="6"/>
        <end position="402"/>
    </location>
</feature>
<dbReference type="Pfam" id="PF13949">
    <property type="entry name" value="ALIX_LYPXL_bnd"/>
    <property type="match status" value="1"/>
</dbReference>
<evidence type="ECO:0000313" key="6">
    <source>
        <dbReference type="Proteomes" id="UP001175261"/>
    </source>
</evidence>
<dbReference type="EMBL" id="JAPDFR010000003">
    <property type="protein sequence ID" value="KAK0388135.1"/>
    <property type="molecule type" value="Genomic_DNA"/>
</dbReference>
<feature type="compositionally biased region" description="Gly residues" evidence="3">
    <location>
        <begin position="817"/>
        <end position="829"/>
    </location>
</feature>
<evidence type="ECO:0000313" key="5">
    <source>
        <dbReference type="EMBL" id="KAK0388135.1"/>
    </source>
</evidence>
<dbReference type="Gene3D" id="1.20.120.560">
    <property type="entry name" value="alix/aip1 in complex with the ypdl late domain"/>
    <property type="match status" value="1"/>
</dbReference>
<dbReference type="Proteomes" id="UP001175261">
    <property type="component" value="Unassembled WGS sequence"/>
</dbReference>
<evidence type="ECO:0000256" key="3">
    <source>
        <dbReference type="SAM" id="MobiDB-lite"/>
    </source>
</evidence>
<keyword evidence="6" id="KW-1185">Reference proteome</keyword>
<dbReference type="CDD" id="cd09241">
    <property type="entry name" value="BRO1_ScRim20-like"/>
    <property type="match status" value="1"/>
</dbReference>
<evidence type="ECO:0000256" key="2">
    <source>
        <dbReference type="SAM" id="Coils"/>
    </source>
</evidence>
<dbReference type="PANTHER" id="PTHR23030:SF39">
    <property type="entry name" value="PROGRAMMED CELL DEATH 6-INTERACTING PROTEIN"/>
    <property type="match status" value="1"/>
</dbReference>
<evidence type="ECO:0000259" key="4">
    <source>
        <dbReference type="PROSITE" id="PS51180"/>
    </source>
</evidence>
<dbReference type="InterPro" id="IPR038499">
    <property type="entry name" value="BRO1_sf"/>
</dbReference>
<dbReference type="AlphaFoldDB" id="A0AA39GIR8"/>
<feature type="coiled-coil region" evidence="2">
    <location>
        <begin position="638"/>
        <end position="679"/>
    </location>
</feature>
<dbReference type="PANTHER" id="PTHR23030">
    <property type="entry name" value="PCD6 INTERACTING PROTEIN-RELATED"/>
    <property type="match status" value="1"/>
</dbReference>
<proteinExistence type="inferred from homology"/>
<dbReference type="GO" id="GO:0005768">
    <property type="term" value="C:endosome"/>
    <property type="evidence" value="ECO:0007669"/>
    <property type="project" value="TreeGrafter"/>
</dbReference>
<sequence length="845" mass="94475">MASAPNMLSLPFRRSNQISLASTIRQYINSKYDQHPDMFRQDLDVIDALRRDAVNVREPHPTGVAKLQTYAGQLVWIGGKFPIDIGAEFSWYPALGYSTERPLVRNNLKFELMNVLYNLAALYSQLAINTPTGSTDGLKTAANFFSLAAGVLAHIKTSILPELRMSDPPEDMDAETLESLTQLMLAQSQECFWQKAVMDGYKDASIAKLAARVSDLYNSAGEAAVKSDAISSMWIHHMSAKHHHFAAAAQYRAACDCLEKRKYGEEVARLKDAVACVTEGLKETRSGYLSKTVADDLNFLKKKVEEDLKRAEKDNDMIYLNTVPPKSELKILDRANMAVARTPPQVANPYDFFGDQAEFGPALFSRLVPFSVHVATTIYEGRRDQLVNRSIIPGLETLNEQMHSLLSSLDLPGSLQALEKPMGIPPSLQQHAEELRQADAVARVHKTFADIEKLRAADMAIFEEGKSMLLSEEEEDQRLRAKYGTDRWLRPESRNDSEGSSLWGLVSQFETWFAQSVTSDANVRKKFAAIEDVLEVLCGPTRGLTEYIPSSSSREMADELKPVVGRLRSAYSDVLRLESRRRKKVEALRETARRDDIKPDILKEAARLERTFPNTALDAAHFEEFFDKRLDRLYEPEQEALDKEAEDQEKLLSEVERVNKEFESQKQRLGNRGNRAREQALQKLDDAYFKYKETVNNLEEGRNFYNQLNQHVGQQFRDVVKGWVAKRRMEARTISEELDMPSLGNLALSHQQSRTPPITNYAGQPPDAVVHRPAVHSPAEASIRSWADGGDAVQQPQPMQPPANPMGGVWDPSMGIKFGGGGPATGGSGAQAPGTWKPGSGIKFG</sequence>
<evidence type="ECO:0000256" key="1">
    <source>
        <dbReference type="ARBA" id="ARBA00038154"/>
    </source>
</evidence>
<dbReference type="InterPro" id="IPR025304">
    <property type="entry name" value="ALIX_V_dom"/>
</dbReference>
<protein>
    <recommendedName>
        <fullName evidence="4">BRO1 domain-containing protein</fullName>
    </recommendedName>
</protein>
<accession>A0AA39GIR8</accession>
<keyword evidence="2" id="KW-0175">Coiled coil</keyword>
<feature type="coiled-coil region" evidence="2">
    <location>
        <begin position="294"/>
        <end position="321"/>
    </location>
</feature>
<gene>
    <name evidence="5" type="ORF">NLU13_4380</name>
</gene>
<name>A0AA39GIR8_SARSR</name>
<dbReference type="Gene3D" id="1.25.40.280">
    <property type="entry name" value="alix/aip1 like domains"/>
    <property type="match status" value="1"/>
</dbReference>
<dbReference type="PROSITE" id="PS51180">
    <property type="entry name" value="BRO1"/>
    <property type="match status" value="1"/>
</dbReference>
<dbReference type="Pfam" id="PF03097">
    <property type="entry name" value="BRO1"/>
    <property type="match status" value="1"/>
</dbReference>